<dbReference type="EMBL" id="MLFU01000016">
    <property type="protein sequence ID" value="KAK1501383.1"/>
    <property type="molecule type" value="Genomic_DNA"/>
</dbReference>
<accession>A0ABQ9RD40</accession>
<feature type="compositionally biased region" description="Basic and acidic residues" evidence="1">
    <location>
        <begin position="23"/>
        <end position="37"/>
    </location>
</feature>
<dbReference type="GeneID" id="85406376"/>
<name>A0ABQ9RD40_9PEZI</name>
<sequence length="232" mass="25696">LPVCVSVDCPPAGPGLSGSSEVRALKSSESESIRNHDLLYSSPLTSPERHAEGRQCPATTNQRSLSRQSIQGHTARPPPSISIRRPVWFAPREEKEAPHYQLSPVRSPAWFGTPRNLSVRTTPYGNLPLRSQGYQERLRATQLEPTRPEDQTKRRSRSCLDTTTYYTASPTPSSRSLVLRASYPSTLPSPPFPPLHLASCILAHRLALGFKDARPPITYCTISATTTWQIIT</sequence>
<feature type="non-terminal residue" evidence="2">
    <location>
        <position position="1"/>
    </location>
</feature>
<keyword evidence="3" id="KW-1185">Reference proteome</keyword>
<feature type="region of interest" description="Disordered" evidence="1">
    <location>
        <begin position="15"/>
        <end position="86"/>
    </location>
</feature>
<reference evidence="2 3" key="1">
    <citation type="submission" date="2016-10" db="EMBL/GenBank/DDBJ databases">
        <title>The genome sequence of Colletotrichum fioriniae PJ7.</title>
        <authorList>
            <person name="Baroncelli R."/>
        </authorList>
    </citation>
    <scope>NUCLEOTIDE SEQUENCE [LARGE SCALE GENOMIC DNA]</scope>
    <source>
        <strain evidence="2 3">Tom-12</strain>
    </source>
</reference>
<comment type="caution">
    <text evidence="2">The sequence shown here is derived from an EMBL/GenBank/DDBJ whole genome shotgun (WGS) entry which is preliminary data.</text>
</comment>
<proteinExistence type="predicted"/>
<protein>
    <submittedName>
        <fullName evidence="2">Uncharacterized protein</fullName>
    </submittedName>
</protein>
<evidence type="ECO:0000313" key="3">
    <source>
        <dbReference type="Proteomes" id="UP001227543"/>
    </source>
</evidence>
<gene>
    <name evidence="2" type="ORF">CTAM01_06108</name>
</gene>
<evidence type="ECO:0000256" key="1">
    <source>
        <dbReference type="SAM" id="MobiDB-lite"/>
    </source>
</evidence>
<evidence type="ECO:0000313" key="2">
    <source>
        <dbReference type="EMBL" id="KAK1501383.1"/>
    </source>
</evidence>
<organism evidence="2 3">
    <name type="scientific">Colletotrichum tamarilloi</name>
    <dbReference type="NCBI Taxonomy" id="1209934"/>
    <lineage>
        <taxon>Eukaryota</taxon>
        <taxon>Fungi</taxon>
        <taxon>Dikarya</taxon>
        <taxon>Ascomycota</taxon>
        <taxon>Pezizomycotina</taxon>
        <taxon>Sordariomycetes</taxon>
        <taxon>Hypocreomycetidae</taxon>
        <taxon>Glomerellales</taxon>
        <taxon>Glomerellaceae</taxon>
        <taxon>Colletotrichum</taxon>
        <taxon>Colletotrichum acutatum species complex</taxon>
    </lineage>
</organism>
<dbReference type="RefSeq" id="XP_060383328.1">
    <property type="nucleotide sequence ID" value="XM_060522138.1"/>
</dbReference>
<feature type="compositionally biased region" description="Polar residues" evidence="1">
    <location>
        <begin position="57"/>
        <end position="72"/>
    </location>
</feature>
<dbReference type="Proteomes" id="UP001227543">
    <property type="component" value="Unassembled WGS sequence"/>
</dbReference>